<name>A0A5J5EYT7_9PEZI</name>
<dbReference type="GO" id="GO:0071038">
    <property type="term" value="P:TRAMP-dependent tRNA surveillance pathway"/>
    <property type="evidence" value="ECO:0007669"/>
    <property type="project" value="TreeGrafter"/>
</dbReference>
<dbReference type="PANTHER" id="PTHR11097">
    <property type="entry name" value="EXOSOME COMPLEX EXONUCLEASE RIBOSOMAL RNA PROCESSING PROTEIN"/>
    <property type="match status" value="1"/>
</dbReference>
<keyword evidence="11" id="KW-0689">Ribosomal protein</keyword>
<dbReference type="SUPFAM" id="SSF55666">
    <property type="entry name" value="Ribonuclease PH domain 2-like"/>
    <property type="match status" value="1"/>
</dbReference>
<accession>A0A5J5EYT7</accession>
<evidence type="ECO:0000256" key="1">
    <source>
        <dbReference type="ARBA" id="ARBA00004496"/>
    </source>
</evidence>
<dbReference type="GO" id="GO:0071035">
    <property type="term" value="P:nuclear polyadenylation-dependent rRNA catabolic process"/>
    <property type="evidence" value="ECO:0007669"/>
    <property type="project" value="TreeGrafter"/>
</dbReference>
<evidence type="ECO:0000259" key="10">
    <source>
        <dbReference type="Pfam" id="PF01138"/>
    </source>
</evidence>
<evidence type="ECO:0000313" key="11">
    <source>
        <dbReference type="EMBL" id="KAA8907855.1"/>
    </source>
</evidence>
<comment type="subcellular location">
    <subcellularLocation>
        <location evidence="1">Cytoplasm</location>
    </subcellularLocation>
    <subcellularLocation>
        <location evidence="2">Nucleus</location>
        <location evidence="2">Nucleolus</location>
    </subcellularLocation>
</comment>
<feature type="domain" description="Exoribonuclease phosphorolytic" evidence="10">
    <location>
        <begin position="50"/>
        <end position="211"/>
    </location>
</feature>
<dbReference type="AlphaFoldDB" id="A0A5J5EYT7"/>
<dbReference type="GO" id="GO:0071028">
    <property type="term" value="P:nuclear mRNA surveillance"/>
    <property type="evidence" value="ECO:0007669"/>
    <property type="project" value="TreeGrafter"/>
</dbReference>
<gene>
    <name evidence="11" type="ORF">FN846DRAFT_946562</name>
</gene>
<dbReference type="Gene3D" id="3.30.230.70">
    <property type="entry name" value="GHMP Kinase, N-terminal domain"/>
    <property type="match status" value="2"/>
</dbReference>
<dbReference type="GO" id="GO:0035925">
    <property type="term" value="F:mRNA 3'-UTR AU-rich region binding"/>
    <property type="evidence" value="ECO:0007669"/>
    <property type="project" value="TreeGrafter"/>
</dbReference>
<keyword evidence="8" id="KW-0539">Nucleus</keyword>
<keyword evidence="12" id="KW-1185">Reference proteome</keyword>
<keyword evidence="4" id="KW-0963">Cytoplasm</keyword>
<dbReference type="InterPro" id="IPR020568">
    <property type="entry name" value="Ribosomal_Su5_D2-typ_SF"/>
</dbReference>
<dbReference type="OrthoDB" id="45882at2759"/>
<dbReference type="GO" id="GO:0005840">
    <property type="term" value="C:ribosome"/>
    <property type="evidence" value="ECO:0007669"/>
    <property type="project" value="UniProtKB-KW"/>
</dbReference>
<dbReference type="InterPro" id="IPR027408">
    <property type="entry name" value="PNPase/RNase_PH_dom_sf"/>
</dbReference>
<keyword evidence="11" id="KW-0687">Ribonucleoprotein</keyword>
<evidence type="ECO:0000256" key="7">
    <source>
        <dbReference type="ARBA" id="ARBA00022884"/>
    </source>
</evidence>
<evidence type="ECO:0000256" key="4">
    <source>
        <dbReference type="ARBA" id="ARBA00022490"/>
    </source>
</evidence>
<keyword evidence="6" id="KW-0271">Exosome</keyword>
<dbReference type="InterPro" id="IPR001247">
    <property type="entry name" value="ExoRNase_PH_dom1"/>
</dbReference>
<dbReference type="EMBL" id="VXIS01000075">
    <property type="protein sequence ID" value="KAA8907855.1"/>
    <property type="molecule type" value="Genomic_DNA"/>
</dbReference>
<reference evidence="11 12" key="1">
    <citation type="submission" date="2019-09" db="EMBL/GenBank/DDBJ databases">
        <title>Draft genome of the ectomycorrhizal ascomycete Sphaerosporella brunnea.</title>
        <authorList>
            <consortium name="DOE Joint Genome Institute"/>
            <person name="Benucci G.M."/>
            <person name="Marozzi G."/>
            <person name="Antonielli L."/>
            <person name="Sanchez S."/>
            <person name="Marco P."/>
            <person name="Wang X."/>
            <person name="Falini L.B."/>
            <person name="Barry K."/>
            <person name="Haridas S."/>
            <person name="Lipzen A."/>
            <person name="Labutti K."/>
            <person name="Grigoriev I.V."/>
            <person name="Murat C."/>
            <person name="Martin F."/>
            <person name="Albertini E."/>
            <person name="Donnini D."/>
            <person name="Bonito G."/>
        </authorList>
    </citation>
    <scope>NUCLEOTIDE SEQUENCE [LARGE SCALE GENOMIC DNA]</scope>
    <source>
        <strain evidence="11 12">Sb_GMNB300</strain>
    </source>
</reference>
<protein>
    <recommendedName>
        <fullName evidence="9">Ribosomal RNA-processing protein 43</fullName>
    </recommendedName>
</protein>
<dbReference type="GO" id="GO:0034475">
    <property type="term" value="P:U4 snRNA 3'-end processing"/>
    <property type="evidence" value="ECO:0007669"/>
    <property type="project" value="TreeGrafter"/>
</dbReference>
<dbReference type="GO" id="GO:0016075">
    <property type="term" value="P:rRNA catabolic process"/>
    <property type="evidence" value="ECO:0007669"/>
    <property type="project" value="TreeGrafter"/>
</dbReference>
<dbReference type="PANTHER" id="PTHR11097:SF9">
    <property type="entry name" value="EXOSOME COMPLEX COMPONENT RRP43"/>
    <property type="match status" value="1"/>
</dbReference>
<dbReference type="Pfam" id="PF01138">
    <property type="entry name" value="RNase_PH"/>
    <property type="match status" value="1"/>
</dbReference>
<evidence type="ECO:0000256" key="8">
    <source>
        <dbReference type="ARBA" id="ARBA00023242"/>
    </source>
</evidence>
<dbReference type="GO" id="GO:0000177">
    <property type="term" value="C:cytoplasmic exosome (RNase complex)"/>
    <property type="evidence" value="ECO:0007669"/>
    <property type="project" value="TreeGrafter"/>
</dbReference>
<dbReference type="Proteomes" id="UP000326924">
    <property type="component" value="Unassembled WGS sequence"/>
</dbReference>
<comment type="similarity">
    <text evidence="3">Belongs to the RNase PH family.</text>
</comment>
<dbReference type="SUPFAM" id="SSF54211">
    <property type="entry name" value="Ribosomal protein S5 domain 2-like"/>
    <property type="match status" value="1"/>
</dbReference>
<dbReference type="GO" id="GO:0034476">
    <property type="term" value="P:U5 snRNA 3'-end processing"/>
    <property type="evidence" value="ECO:0007669"/>
    <property type="project" value="TreeGrafter"/>
</dbReference>
<dbReference type="InParanoid" id="A0A5J5EYT7"/>
<dbReference type="GO" id="GO:0000176">
    <property type="term" value="C:nuclear exosome (RNase complex)"/>
    <property type="evidence" value="ECO:0007669"/>
    <property type="project" value="TreeGrafter"/>
</dbReference>
<keyword evidence="7" id="KW-0694">RNA-binding</keyword>
<evidence type="ECO:0000256" key="3">
    <source>
        <dbReference type="ARBA" id="ARBA00006678"/>
    </source>
</evidence>
<evidence type="ECO:0000256" key="2">
    <source>
        <dbReference type="ARBA" id="ARBA00004604"/>
    </source>
</evidence>
<dbReference type="FunCoup" id="A0A5J5EYT7">
    <property type="interactions" value="225"/>
</dbReference>
<dbReference type="GO" id="GO:0000467">
    <property type="term" value="P:exonucleolytic trimming to generate mature 3'-end of 5.8S rRNA from tricistronic rRNA transcript (SSU-rRNA, 5.8S rRNA, LSU-rRNA)"/>
    <property type="evidence" value="ECO:0007669"/>
    <property type="project" value="TreeGrafter"/>
</dbReference>
<dbReference type="InterPro" id="IPR036345">
    <property type="entry name" value="ExoRNase_PH_dom2_sf"/>
</dbReference>
<evidence type="ECO:0000256" key="6">
    <source>
        <dbReference type="ARBA" id="ARBA00022835"/>
    </source>
</evidence>
<dbReference type="GO" id="GO:0005730">
    <property type="term" value="C:nucleolus"/>
    <property type="evidence" value="ECO:0007669"/>
    <property type="project" value="UniProtKB-SubCell"/>
</dbReference>
<evidence type="ECO:0000256" key="9">
    <source>
        <dbReference type="ARBA" id="ARBA00030617"/>
    </source>
</evidence>
<dbReference type="GO" id="GO:0034473">
    <property type="term" value="P:U1 snRNA 3'-end processing"/>
    <property type="evidence" value="ECO:0007669"/>
    <property type="project" value="TreeGrafter"/>
</dbReference>
<comment type="caution">
    <text evidence="11">The sequence shown here is derived from an EMBL/GenBank/DDBJ whole genome shotgun (WGS) entry which is preliminary data.</text>
</comment>
<dbReference type="InterPro" id="IPR050590">
    <property type="entry name" value="Exosome_comp_Rrp42_subfam"/>
</dbReference>
<sequence length="369" mass="39292">MTTTSTTTAATMGLSFPATTFQKLSPSSYLQRHLQCTPSTRPSGRSPSTFRLATLHTNALSHAHGSAVVRAGDTAVVCGVRGEVLALTSGEGRTRGRIVVERVGVEDGEDVEVETHALVVPNLELGTGCSRDYHPGPPTDFAQTTAERLRTLLLDTIPLVPATTLRIADADGAVKAYWVLYIDVVVISLDGNVLDTAWAAIVAALKSVRLPAAIWDQDAEAVVCDPAPENFRSLELREAGYTASFVVCYNDGEEGGENAEKECVLSDPDEFEEQVCGEKITVAVGAGGKIVGIEKSGGLSDVAKTLPTCISRARERYQQWSSNPIFVTATAGNTRPRNSGFTPRFQPLMSRYRLAHAASVPAASTLCPS</sequence>
<evidence type="ECO:0000313" key="12">
    <source>
        <dbReference type="Proteomes" id="UP000326924"/>
    </source>
</evidence>
<organism evidence="11 12">
    <name type="scientific">Sphaerosporella brunnea</name>
    <dbReference type="NCBI Taxonomy" id="1250544"/>
    <lineage>
        <taxon>Eukaryota</taxon>
        <taxon>Fungi</taxon>
        <taxon>Dikarya</taxon>
        <taxon>Ascomycota</taxon>
        <taxon>Pezizomycotina</taxon>
        <taxon>Pezizomycetes</taxon>
        <taxon>Pezizales</taxon>
        <taxon>Pyronemataceae</taxon>
        <taxon>Sphaerosporella</taxon>
    </lineage>
</organism>
<evidence type="ECO:0000256" key="5">
    <source>
        <dbReference type="ARBA" id="ARBA00022552"/>
    </source>
</evidence>
<keyword evidence="5" id="KW-0698">rRNA processing</keyword>
<proteinExistence type="inferred from homology"/>